<protein>
    <submittedName>
        <fullName evidence="2">DUF1573 domain-containing protein</fullName>
    </submittedName>
</protein>
<evidence type="ECO:0000313" key="3">
    <source>
        <dbReference type="Proteomes" id="UP000321612"/>
    </source>
</evidence>
<keyword evidence="3" id="KW-1185">Reference proteome</keyword>
<dbReference type="Gene3D" id="2.60.40.10">
    <property type="entry name" value="Immunoglobulins"/>
    <property type="match status" value="1"/>
</dbReference>
<dbReference type="OrthoDB" id="1466304at2"/>
<dbReference type="PANTHER" id="PTHR37833">
    <property type="entry name" value="LIPOPROTEIN-RELATED"/>
    <property type="match status" value="1"/>
</dbReference>
<evidence type="ECO:0000256" key="1">
    <source>
        <dbReference type="SAM" id="SignalP"/>
    </source>
</evidence>
<dbReference type="RefSeq" id="WP_147785486.1">
    <property type="nucleotide sequence ID" value="NZ_SDIK01000018.1"/>
</dbReference>
<evidence type="ECO:0000313" key="2">
    <source>
        <dbReference type="EMBL" id="TXJ62839.1"/>
    </source>
</evidence>
<comment type="caution">
    <text evidence="2">The sequence shown here is derived from an EMBL/GenBank/DDBJ whole genome shotgun (WGS) entry which is preliminary data.</text>
</comment>
<sequence>MNRRIIFFIMVLKSCIVLSSPVIQVRTSHYDFKTIYENTNAIVSFKIKNIGSDTLIISKIYTTCSCTTYKCNNNTIAPNQEINLVIRYHAVFLGAFKESIIICSNASQKPLFLKIRGKVKKRKETTL</sequence>
<accession>A0A5C8GL38</accession>
<feature type="signal peptide" evidence="1">
    <location>
        <begin position="1"/>
        <end position="19"/>
    </location>
</feature>
<proteinExistence type="predicted"/>
<reference evidence="3" key="1">
    <citation type="submission" date="2019-05" db="EMBL/GenBank/DDBJ databases">
        <title>Prevotella brunnea sp. nov., isolated from a wound of a patient.</title>
        <authorList>
            <person name="Buhl M."/>
        </authorList>
    </citation>
    <scope>NUCLEOTIDE SEQUENCE [LARGE SCALE GENOMIC DNA]</scope>
    <source>
        <strain evidence="3">A2672</strain>
    </source>
</reference>
<dbReference type="InterPro" id="IPR013783">
    <property type="entry name" value="Ig-like_fold"/>
</dbReference>
<feature type="chain" id="PRO_5023079619" evidence="1">
    <location>
        <begin position="20"/>
        <end position="127"/>
    </location>
</feature>
<organism evidence="2 3">
    <name type="scientific">Prevotella brunnea</name>
    <dbReference type="NCBI Taxonomy" id="2508867"/>
    <lineage>
        <taxon>Bacteria</taxon>
        <taxon>Pseudomonadati</taxon>
        <taxon>Bacteroidota</taxon>
        <taxon>Bacteroidia</taxon>
        <taxon>Bacteroidales</taxon>
        <taxon>Prevotellaceae</taxon>
        <taxon>Prevotella</taxon>
    </lineage>
</organism>
<dbReference type="InterPro" id="IPR011467">
    <property type="entry name" value="DUF1573"/>
</dbReference>
<dbReference type="Proteomes" id="UP000321612">
    <property type="component" value="Unassembled WGS sequence"/>
</dbReference>
<gene>
    <name evidence="2" type="ORF">ETF27_03000</name>
</gene>
<dbReference type="EMBL" id="SDIK01000018">
    <property type="protein sequence ID" value="TXJ62839.1"/>
    <property type="molecule type" value="Genomic_DNA"/>
</dbReference>
<dbReference type="AlphaFoldDB" id="A0A5C8GL38"/>
<dbReference type="PANTHER" id="PTHR37833:SF1">
    <property type="entry name" value="SIGNAL PEPTIDE PROTEIN"/>
    <property type="match status" value="1"/>
</dbReference>
<dbReference type="Pfam" id="PF07610">
    <property type="entry name" value="DUF1573"/>
    <property type="match status" value="1"/>
</dbReference>
<keyword evidence="1" id="KW-0732">Signal</keyword>
<name>A0A5C8GL38_9BACT</name>